<dbReference type="GO" id="GO:0003697">
    <property type="term" value="F:single-stranded DNA binding"/>
    <property type="evidence" value="ECO:0007669"/>
    <property type="project" value="UniProtKB-UniRule"/>
</dbReference>
<dbReference type="KEGG" id="egu:105043005"/>
<comment type="similarity">
    <text evidence="1">Belongs to the eukaryotic RPC3/POLR3C RNA polymerase subunit family.</text>
</comment>
<dbReference type="AlphaFoldDB" id="A0A6J0PRL4"/>
<evidence type="ECO:0000313" key="2">
    <source>
        <dbReference type="Proteomes" id="UP000504607"/>
    </source>
</evidence>
<keyword evidence="1" id="KW-0539">Nucleus</keyword>
<gene>
    <name evidence="3" type="primary">LOC105043005</name>
</gene>
<protein>
    <recommendedName>
        <fullName evidence="1">DNA-directed RNA polymerase III subunit RPC3</fullName>
        <shortName evidence="1">RNA polymerase III subunit C3</shortName>
    </recommendedName>
</protein>
<dbReference type="InterPro" id="IPR039748">
    <property type="entry name" value="RPC3"/>
</dbReference>
<keyword evidence="2" id="KW-1185">Reference proteome</keyword>
<name>A0A6J0PRL4_ELAGV</name>
<keyword evidence="1" id="KW-0240">DNA-directed RNA polymerase</keyword>
<dbReference type="PANTHER" id="PTHR12949">
    <property type="entry name" value="RNA POLYMERASE III DNA DIRECTED -RELATED"/>
    <property type="match status" value="1"/>
</dbReference>
<evidence type="ECO:0000313" key="3">
    <source>
        <dbReference type="RefSeq" id="XP_019710629.1"/>
    </source>
</evidence>
<organism evidence="2 3">
    <name type="scientific">Elaeis guineensis var. tenera</name>
    <name type="common">Oil palm</name>
    <dbReference type="NCBI Taxonomy" id="51953"/>
    <lineage>
        <taxon>Eukaryota</taxon>
        <taxon>Viridiplantae</taxon>
        <taxon>Streptophyta</taxon>
        <taxon>Embryophyta</taxon>
        <taxon>Tracheophyta</taxon>
        <taxon>Spermatophyta</taxon>
        <taxon>Magnoliopsida</taxon>
        <taxon>Liliopsida</taxon>
        <taxon>Arecaceae</taxon>
        <taxon>Arecoideae</taxon>
        <taxon>Cocoseae</taxon>
        <taxon>Elaeidinae</taxon>
        <taxon>Elaeis</taxon>
    </lineage>
</organism>
<dbReference type="InterPro" id="IPR036388">
    <property type="entry name" value="WH-like_DNA-bd_sf"/>
</dbReference>
<keyword evidence="1" id="KW-0804">Transcription</keyword>
<dbReference type="Gene3D" id="1.10.10.10">
    <property type="entry name" value="Winged helix-like DNA-binding domain superfamily/Winged helix DNA-binding domain"/>
    <property type="match status" value="1"/>
</dbReference>
<proteinExistence type="inferred from homology"/>
<dbReference type="RefSeq" id="XP_019710629.1">
    <property type="nucleotide sequence ID" value="XM_019855070.2"/>
</dbReference>
<dbReference type="GO" id="GO:0005666">
    <property type="term" value="C:RNA polymerase III complex"/>
    <property type="evidence" value="ECO:0007669"/>
    <property type="project" value="UniProtKB-UniRule"/>
</dbReference>
<dbReference type="GeneID" id="105043005"/>
<comment type="subunit">
    <text evidence="1">Component of the RNA polymerase III (Pol III) complex consisting of 17 subunits.</text>
</comment>
<dbReference type="Proteomes" id="UP000504607">
    <property type="component" value="Chromosome 1"/>
</dbReference>
<comment type="subcellular location">
    <subcellularLocation>
        <location evidence="1">Nucleus</location>
    </subcellularLocation>
</comment>
<accession>A0A6J0PRL4</accession>
<reference evidence="3" key="1">
    <citation type="submission" date="2025-08" db="UniProtKB">
        <authorList>
            <consortium name="RefSeq"/>
        </authorList>
    </citation>
    <scope>IDENTIFICATION</scope>
</reference>
<evidence type="ECO:0000256" key="1">
    <source>
        <dbReference type="RuleBase" id="RU367076"/>
    </source>
</evidence>
<sequence>MESVRATMDGILEGVRPKPGGISMTSEHIRIVNITFVGKKDAQEILHKLWKDEYLDMEKVVSHAAGQKELFLWKVKKVAHWEHILNDKYHAALNLSQKIAYNIEQEHEVLQRREKPEQLKNSRMILELSLLKLDDALLLFHDL</sequence>
<dbReference type="OrthoDB" id="272392at2759"/>
<dbReference type="PANTHER" id="PTHR12949:SF0">
    <property type="entry name" value="DNA-DIRECTED RNA POLYMERASE III SUBUNIT RPC3"/>
    <property type="match status" value="1"/>
</dbReference>
<comment type="function">
    <text evidence="1">DNA-dependent RNA polymerase catalyzes the transcription of DNA into RNA using the four ribonucleoside triphosphates as substrates. Specific core component of RNA polymerase III which synthesizes small RNAs, such as 5S rRNA and tRNAs.</text>
</comment>
<dbReference type="InParanoid" id="A0A6J0PRL4"/>